<gene>
    <name evidence="1" type="ORF">BDY17DRAFT_38394</name>
</gene>
<sequence>MRVMLEVQCKQCGGIRGCARTMTFQLWQQGQGRTCRPAELLTLRAPSTFHIIPTTRRCRVRECTNKID</sequence>
<dbReference type="GeneID" id="54479330"/>
<evidence type="ECO:0000313" key="1">
    <source>
        <dbReference type="EMBL" id="KAF2479429.1"/>
    </source>
</evidence>
<accession>A0A6A6PHF0</accession>
<dbReference type="EMBL" id="MU001641">
    <property type="protein sequence ID" value="KAF2479429.1"/>
    <property type="molecule type" value="Genomic_DNA"/>
</dbReference>
<proteinExistence type="predicted"/>
<dbReference type="RefSeq" id="XP_033585999.1">
    <property type="nucleotide sequence ID" value="XM_033738328.1"/>
</dbReference>
<dbReference type="Proteomes" id="UP000799767">
    <property type="component" value="Unassembled WGS sequence"/>
</dbReference>
<reference evidence="1" key="1">
    <citation type="journal article" date="2020" name="Stud. Mycol.">
        <title>101 Dothideomycetes genomes: a test case for predicting lifestyles and emergence of pathogens.</title>
        <authorList>
            <person name="Haridas S."/>
            <person name="Albert R."/>
            <person name="Binder M."/>
            <person name="Bloem J."/>
            <person name="Labutti K."/>
            <person name="Salamov A."/>
            <person name="Andreopoulos B."/>
            <person name="Baker S."/>
            <person name="Barry K."/>
            <person name="Bills G."/>
            <person name="Bluhm B."/>
            <person name="Cannon C."/>
            <person name="Castanera R."/>
            <person name="Culley D."/>
            <person name="Daum C."/>
            <person name="Ezra D."/>
            <person name="Gonzalez J."/>
            <person name="Henrissat B."/>
            <person name="Kuo A."/>
            <person name="Liang C."/>
            <person name="Lipzen A."/>
            <person name="Lutzoni F."/>
            <person name="Magnuson J."/>
            <person name="Mondo S."/>
            <person name="Nolan M."/>
            <person name="Ohm R."/>
            <person name="Pangilinan J."/>
            <person name="Park H.-J."/>
            <person name="Ramirez L."/>
            <person name="Alfaro M."/>
            <person name="Sun H."/>
            <person name="Tritt A."/>
            <person name="Yoshinaga Y."/>
            <person name="Zwiers L.-H."/>
            <person name="Turgeon B."/>
            <person name="Goodwin S."/>
            <person name="Spatafora J."/>
            <person name="Crous P."/>
            <person name="Grigoriev I."/>
        </authorList>
    </citation>
    <scope>NUCLEOTIDE SEQUENCE</scope>
    <source>
        <strain evidence="1">CBS 113389</strain>
    </source>
</reference>
<evidence type="ECO:0000313" key="2">
    <source>
        <dbReference type="Proteomes" id="UP000799767"/>
    </source>
</evidence>
<dbReference type="AlphaFoldDB" id="A0A6A6PHF0"/>
<protein>
    <submittedName>
        <fullName evidence="1">Uncharacterized protein</fullName>
    </submittedName>
</protein>
<keyword evidence="2" id="KW-1185">Reference proteome</keyword>
<organism evidence="1 2">
    <name type="scientific">Neohortaea acidophila</name>
    <dbReference type="NCBI Taxonomy" id="245834"/>
    <lineage>
        <taxon>Eukaryota</taxon>
        <taxon>Fungi</taxon>
        <taxon>Dikarya</taxon>
        <taxon>Ascomycota</taxon>
        <taxon>Pezizomycotina</taxon>
        <taxon>Dothideomycetes</taxon>
        <taxon>Dothideomycetidae</taxon>
        <taxon>Mycosphaerellales</taxon>
        <taxon>Teratosphaeriaceae</taxon>
        <taxon>Neohortaea</taxon>
    </lineage>
</organism>
<name>A0A6A6PHF0_9PEZI</name>